<dbReference type="Proteomes" id="UP000441772">
    <property type="component" value="Unassembled WGS sequence"/>
</dbReference>
<evidence type="ECO:0000313" key="2">
    <source>
        <dbReference type="EMBL" id="KAB7789949.1"/>
    </source>
</evidence>
<keyword evidence="1" id="KW-1133">Transmembrane helix</keyword>
<accession>A0A6I1GKH2</accession>
<evidence type="ECO:0000313" key="3">
    <source>
        <dbReference type="Proteomes" id="UP000441772"/>
    </source>
</evidence>
<dbReference type="AlphaFoldDB" id="A0A6I1GKH2"/>
<protein>
    <submittedName>
        <fullName evidence="2">TadE-like protein</fullName>
    </submittedName>
</protein>
<keyword evidence="1" id="KW-0812">Transmembrane</keyword>
<evidence type="ECO:0000256" key="1">
    <source>
        <dbReference type="SAM" id="Phobius"/>
    </source>
</evidence>
<keyword evidence="1" id="KW-0472">Membrane</keyword>
<gene>
    <name evidence="2" type="ORF">F7D09_1562</name>
</gene>
<dbReference type="NCBIfam" id="TIGR03816">
    <property type="entry name" value="tadE_like_DECH"/>
    <property type="match status" value="1"/>
</dbReference>
<name>A0A6I1GKH2_9BIFI</name>
<proteinExistence type="predicted"/>
<organism evidence="2 3">
    <name type="scientific">Bifidobacterium leontopitheci</name>
    <dbReference type="NCBI Taxonomy" id="2650774"/>
    <lineage>
        <taxon>Bacteria</taxon>
        <taxon>Bacillati</taxon>
        <taxon>Actinomycetota</taxon>
        <taxon>Actinomycetes</taxon>
        <taxon>Bifidobacteriales</taxon>
        <taxon>Bifidobacteriaceae</taxon>
        <taxon>Bifidobacterium</taxon>
    </lineage>
</organism>
<sequence>MAMTPAHRRHESARHRLAAIPPWLRKHDEGSGTMAGVMLIMLAGVLITVAAAAGHLLLCQARARSASDLAALSAAQSYWAGTTDDPCAVAVRVAAYGTASLERCTVDGDDVSVTVSMATKVPVASRVSRSSRAGPVDCVAPP</sequence>
<keyword evidence="3" id="KW-1185">Reference proteome</keyword>
<reference evidence="2 3" key="1">
    <citation type="submission" date="2019-09" db="EMBL/GenBank/DDBJ databases">
        <title>Characterization of the phylogenetic diversity of two novel species belonging to the genus Bifidobacterium: Bifidobacterium cebidarum sp. nov. and Bifidobacterium leontopitheci sp. nov.</title>
        <authorList>
            <person name="Lugli G.A."/>
            <person name="Duranti S."/>
            <person name="Milani C."/>
            <person name="Turroni F."/>
            <person name="Ventura M."/>
        </authorList>
    </citation>
    <scope>NUCLEOTIDE SEQUENCE [LARGE SCALE GENOMIC DNA]</scope>
    <source>
        <strain evidence="2 3">LMG 31471</strain>
    </source>
</reference>
<dbReference type="EMBL" id="WBVT01000026">
    <property type="protein sequence ID" value="KAB7789949.1"/>
    <property type="molecule type" value="Genomic_DNA"/>
</dbReference>
<feature type="transmembrane region" description="Helical" evidence="1">
    <location>
        <begin position="34"/>
        <end position="58"/>
    </location>
</feature>
<comment type="caution">
    <text evidence="2">The sequence shown here is derived from an EMBL/GenBank/DDBJ whole genome shotgun (WGS) entry which is preliminary data.</text>
</comment>
<dbReference type="InterPro" id="IPR021202">
    <property type="entry name" value="Rv3654c-like"/>
</dbReference>